<dbReference type="InterPro" id="IPR038136">
    <property type="entry name" value="CofD-like_dom_sf"/>
</dbReference>
<sequence length="317" mass="35327">MTKNIVVVGGGNGAAVSILALKRNLSLFDISAIIAMSDSGGSSGRLRKEFRTLPPGDILRAMLAMSKYDYYTLRQIFYERRYSKGKLDRHNLGNLFITLATHYGGSLAKTLQAFQLSLECVGNVLPMSLDATELCAEFVNGEIVYSEKDIDRPGKKNARNIIKKVWLDPQPKIYPAAKKALAEADYIILGPGSLYTSIIPNLLVKGFAAALKKTKAKLVYILGNGYESHGENGSTTMAGFVENLQAYLPRQLDMVIYNTEDLGNKEKRFYVEKKWDVAERDITRLGKKYRLVGHPFERDGGGLSKEKLAEVFKMYFT</sequence>
<dbReference type="NCBIfam" id="TIGR01826">
    <property type="entry name" value="CofD_related"/>
    <property type="match status" value="1"/>
</dbReference>
<gene>
    <name evidence="2" type="ORF">A3D53_00830</name>
</gene>
<proteinExistence type="predicted"/>
<dbReference type="PANTHER" id="PTHR30135">
    <property type="entry name" value="UNCHARACTERIZED PROTEIN YVCK-RELATED"/>
    <property type="match status" value="1"/>
</dbReference>
<dbReference type="Pfam" id="PF01933">
    <property type="entry name" value="CofD"/>
    <property type="match status" value="1"/>
</dbReference>
<dbReference type="CDD" id="cd07187">
    <property type="entry name" value="YvcK_like"/>
    <property type="match status" value="1"/>
</dbReference>
<comment type="caution">
    <text evidence="2">The sequence shown here is derived from an EMBL/GenBank/DDBJ whole genome shotgun (WGS) entry which is preliminary data.</text>
</comment>
<name>A0A1F6M9J4_9BACT</name>
<dbReference type="InterPro" id="IPR002882">
    <property type="entry name" value="CofD"/>
</dbReference>
<dbReference type="AlphaFoldDB" id="A0A1F6M9J4"/>
<organism evidence="2 3">
    <name type="scientific">Candidatus Magasanikbacteria bacterium RIFCSPHIGHO2_02_FULL_45_10</name>
    <dbReference type="NCBI Taxonomy" id="1798679"/>
    <lineage>
        <taxon>Bacteria</taxon>
        <taxon>Candidatus Magasanikiibacteriota</taxon>
    </lineage>
</organism>
<keyword evidence="1" id="KW-0963">Cytoplasm</keyword>
<accession>A0A1F6M9J4</accession>
<protein>
    <recommendedName>
        <fullName evidence="4">Gluconeogenesis factor</fullName>
    </recommendedName>
</protein>
<evidence type="ECO:0000313" key="2">
    <source>
        <dbReference type="EMBL" id="OGH68294.1"/>
    </source>
</evidence>
<dbReference type="EMBL" id="MFQA01000049">
    <property type="protein sequence ID" value="OGH68294.1"/>
    <property type="molecule type" value="Genomic_DNA"/>
</dbReference>
<reference evidence="2 3" key="1">
    <citation type="journal article" date="2016" name="Nat. Commun.">
        <title>Thousands of microbial genomes shed light on interconnected biogeochemical processes in an aquifer system.</title>
        <authorList>
            <person name="Anantharaman K."/>
            <person name="Brown C.T."/>
            <person name="Hug L.A."/>
            <person name="Sharon I."/>
            <person name="Castelle C.J."/>
            <person name="Probst A.J."/>
            <person name="Thomas B.C."/>
            <person name="Singh A."/>
            <person name="Wilkins M.J."/>
            <person name="Karaoz U."/>
            <person name="Brodie E.L."/>
            <person name="Williams K.H."/>
            <person name="Hubbard S.S."/>
            <person name="Banfield J.F."/>
        </authorList>
    </citation>
    <scope>NUCLEOTIDE SEQUENCE [LARGE SCALE GENOMIC DNA]</scope>
</reference>
<evidence type="ECO:0000313" key="3">
    <source>
        <dbReference type="Proteomes" id="UP000176413"/>
    </source>
</evidence>
<dbReference type="PANTHER" id="PTHR30135:SF3">
    <property type="entry name" value="GLUCONEOGENESIS FACTOR-RELATED"/>
    <property type="match status" value="1"/>
</dbReference>
<evidence type="ECO:0000256" key="1">
    <source>
        <dbReference type="ARBA" id="ARBA00022490"/>
    </source>
</evidence>
<dbReference type="SUPFAM" id="SSF142338">
    <property type="entry name" value="CofD-like"/>
    <property type="match status" value="1"/>
</dbReference>
<dbReference type="Gene3D" id="3.40.50.10680">
    <property type="entry name" value="CofD-like domains"/>
    <property type="match status" value="1"/>
</dbReference>
<evidence type="ECO:0008006" key="4">
    <source>
        <dbReference type="Google" id="ProtNLM"/>
    </source>
</evidence>
<dbReference type="Proteomes" id="UP000176413">
    <property type="component" value="Unassembled WGS sequence"/>
</dbReference>
<dbReference type="InterPro" id="IPR010119">
    <property type="entry name" value="Gluconeogen_factor"/>
</dbReference>
<dbReference type="GO" id="GO:0043743">
    <property type="term" value="F:LPPG:FO 2-phospho-L-lactate transferase activity"/>
    <property type="evidence" value="ECO:0007669"/>
    <property type="project" value="InterPro"/>
</dbReference>